<dbReference type="OrthoDB" id="10568983at2759"/>
<proteinExistence type="predicted"/>
<organism evidence="2 3">
    <name type="scientific">Frankliniella occidentalis</name>
    <name type="common">Western flower thrips</name>
    <name type="synonym">Euthrips occidentalis</name>
    <dbReference type="NCBI Taxonomy" id="133901"/>
    <lineage>
        <taxon>Eukaryota</taxon>
        <taxon>Metazoa</taxon>
        <taxon>Ecdysozoa</taxon>
        <taxon>Arthropoda</taxon>
        <taxon>Hexapoda</taxon>
        <taxon>Insecta</taxon>
        <taxon>Pterygota</taxon>
        <taxon>Neoptera</taxon>
        <taxon>Paraneoptera</taxon>
        <taxon>Thysanoptera</taxon>
        <taxon>Terebrantia</taxon>
        <taxon>Thripoidea</taxon>
        <taxon>Thripidae</taxon>
        <taxon>Frankliniella</taxon>
    </lineage>
</organism>
<feature type="chain" id="PRO_5026677153" evidence="1">
    <location>
        <begin position="23"/>
        <end position="160"/>
    </location>
</feature>
<keyword evidence="2" id="KW-1185">Reference proteome</keyword>
<feature type="signal peptide" evidence="1">
    <location>
        <begin position="1"/>
        <end position="22"/>
    </location>
</feature>
<dbReference type="Proteomes" id="UP000504606">
    <property type="component" value="Unplaced"/>
</dbReference>
<evidence type="ECO:0000256" key="1">
    <source>
        <dbReference type="SAM" id="SignalP"/>
    </source>
</evidence>
<evidence type="ECO:0000313" key="2">
    <source>
        <dbReference type="Proteomes" id="UP000504606"/>
    </source>
</evidence>
<keyword evidence="1" id="KW-0732">Signal</keyword>
<evidence type="ECO:0000313" key="3">
    <source>
        <dbReference type="RefSeq" id="XP_026288396.1"/>
    </source>
</evidence>
<sequence>MLTAIALLGWTALGLPPAPAAALDLDWGLEGASLDAAHYYGDVDGYEPAGGGLQDALLDVSEVDGTSRLRPAGASADLPVVLVPGLEDDPRPAIGVGDSLLNVLLAVNGLDPSLLSLNRVDDTLLRPGKRCSVHTCRGQCGRHGCPGGYCDRARRCRCLC</sequence>
<dbReference type="RefSeq" id="XP_026288396.1">
    <property type="nucleotide sequence ID" value="XM_026432611.2"/>
</dbReference>
<dbReference type="GeneID" id="113213517"/>
<protein>
    <submittedName>
        <fullName evidence="3">Uncharacterized protein LOC113213517</fullName>
    </submittedName>
</protein>
<gene>
    <name evidence="3" type="primary">LOC113213517</name>
</gene>
<reference evidence="3" key="1">
    <citation type="submission" date="2025-08" db="UniProtKB">
        <authorList>
            <consortium name="RefSeq"/>
        </authorList>
    </citation>
    <scope>IDENTIFICATION</scope>
    <source>
        <tissue evidence="3">Whole organism</tissue>
    </source>
</reference>
<accession>A0A6J1TC83</accession>
<dbReference type="AlphaFoldDB" id="A0A6J1TC83"/>
<dbReference type="KEGG" id="foc:113213517"/>
<name>A0A6J1TC83_FRAOC</name>